<dbReference type="PROSITE" id="PS51891">
    <property type="entry name" value="CENP_V_GFA"/>
    <property type="match status" value="1"/>
</dbReference>
<dbReference type="Gene3D" id="3.90.1590.10">
    <property type="entry name" value="glutathione-dependent formaldehyde- activating enzyme (gfa)"/>
    <property type="match status" value="1"/>
</dbReference>
<proteinExistence type="inferred from homology"/>
<keyword evidence="3" id="KW-0862">Zinc</keyword>
<dbReference type="OrthoDB" id="406544at2759"/>
<sequence>MATESSDFKPLTGHCTCKTIQYTLLAPPLVTHCCHCTWCQRETGSAFVLNALIETSNFKLLSSTQPMIVNTPSASGKGQLLARCPNCFVAVYSHYAGAGKVLSFVRVGTLEEGSRQRVKPDVHIYTNTKMEWVDLSAVGVPVCEEYYEREDVWSKESLKRRSVYLEKLEAEKRKEGDGKEAES</sequence>
<reference evidence="6" key="1">
    <citation type="journal article" date="2020" name="Stud. Mycol.">
        <title>101 Dothideomycetes genomes: a test case for predicting lifestyles and emergence of pathogens.</title>
        <authorList>
            <person name="Haridas S."/>
            <person name="Albert R."/>
            <person name="Binder M."/>
            <person name="Bloem J."/>
            <person name="Labutti K."/>
            <person name="Salamov A."/>
            <person name="Andreopoulos B."/>
            <person name="Baker S."/>
            <person name="Barry K."/>
            <person name="Bills G."/>
            <person name="Bluhm B."/>
            <person name="Cannon C."/>
            <person name="Castanera R."/>
            <person name="Culley D."/>
            <person name="Daum C."/>
            <person name="Ezra D."/>
            <person name="Gonzalez J."/>
            <person name="Henrissat B."/>
            <person name="Kuo A."/>
            <person name="Liang C."/>
            <person name="Lipzen A."/>
            <person name="Lutzoni F."/>
            <person name="Magnuson J."/>
            <person name="Mondo S."/>
            <person name="Nolan M."/>
            <person name="Ohm R."/>
            <person name="Pangilinan J."/>
            <person name="Park H.-J."/>
            <person name="Ramirez L."/>
            <person name="Alfaro M."/>
            <person name="Sun H."/>
            <person name="Tritt A."/>
            <person name="Yoshinaga Y."/>
            <person name="Zwiers L.-H."/>
            <person name="Turgeon B."/>
            <person name="Goodwin S."/>
            <person name="Spatafora J."/>
            <person name="Crous P."/>
            <person name="Grigoriev I."/>
        </authorList>
    </citation>
    <scope>NUCLEOTIDE SEQUENCE</scope>
    <source>
        <strain evidence="6">CBS 207.26</strain>
    </source>
</reference>
<dbReference type="Proteomes" id="UP000800200">
    <property type="component" value="Unassembled WGS sequence"/>
</dbReference>
<keyword evidence="7" id="KW-1185">Reference proteome</keyword>
<dbReference type="InterPro" id="IPR011057">
    <property type="entry name" value="Mss4-like_sf"/>
</dbReference>
<comment type="similarity">
    <text evidence="1">Belongs to the Gfa family.</text>
</comment>
<dbReference type="PANTHER" id="PTHR33337">
    <property type="entry name" value="GFA DOMAIN-CONTAINING PROTEIN"/>
    <property type="match status" value="1"/>
</dbReference>
<evidence type="ECO:0000256" key="4">
    <source>
        <dbReference type="ARBA" id="ARBA00023239"/>
    </source>
</evidence>
<evidence type="ECO:0000259" key="5">
    <source>
        <dbReference type="PROSITE" id="PS51891"/>
    </source>
</evidence>
<gene>
    <name evidence="6" type="ORF">K469DRAFT_716771</name>
</gene>
<dbReference type="Pfam" id="PF04828">
    <property type="entry name" value="GFA"/>
    <property type="match status" value="1"/>
</dbReference>
<accession>A0A6A6EMS9</accession>
<evidence type="ECO:0000256" key="1">
    <source>
        <dbReference type="ARBA" id="ARBA00005495"/>
    </source>
</evidence>
<evidence type="ECO:0000256" key="3">
    <source>
        <dbReference type="ARBA" id="ARBA00022833"/>
    </source>
</evidence>
<name>A0A6A6EMS9_9PEZI</name>
<protein>
    <submittedName>
        <fullName evidence="6">Glutathione-dependent formaldehyde-activating, GFA</fullName>
    </submittedName>
</protein>
<dbReference type="EMBL" id="ML994615">
    <property type="protein sequence ID" value="KAF2192262.1"/>
    <property type="molecule type" value="Genomic_DNA"/>
</dbReference>
<evidence type="ECO:0000313" key="7">
    <source>
        <dbReference type="Proteomes" id="UP000800200"/>
    </source>
</evidence>
<evidence type="ECO:0000313" key="6">
    <source>
        <dbReference type="EMBL" id="KAF2192262.1"/>
    </source>
</evidence>
<dbReference type="SUPFAM" id="SSF51316">
    <property type="entry name" value="Mss4-like"/>
    <property type="match status" value="1"/>
</dbReference>
<dbReference type="AlphaFoldDB" id="A0A6A6EMS9"/>
<dbReference type="PANTHER" id="PTHR33337:SF33">
    <property type="entry name" value="CENP-V_GFA DOMAIN-CONTAINING PROTEIN"/>
    <property type="match status" value="1"/>
</dbReference>
<keyword evidence="4" id="KW-0456">Lyase</keyword>
<dbReference type="GO" id="GO:0016846">
    <property type="term" value="F:carbon-sulfur lyase activity"/>
    <property type="evidence" value="ECO:0007669"/>
    <property type="project" value="InterPro"/>
</dbReference>
<evidence type="ECO:0000256" key="2">
    <source>
        <dbReference type="ARBA" id="ARBA00022723"/>
    </source>
</evidence>
<dbReference type="InterPro" id="IPR006913">
    <property type="entry name" value="CENP-V/GFA"/>
</dbReference>
<feature type="domain" description="CENP-V/GFA" evidence="5">
    <location>
        <begin position="11"/>
        <end position="134"/>
    </location>
</feature>
<dbReference type="GO" id="GO:0046872">
    <property type="term" value="F:metal ion binding"/>
    <property type="evidence" value="ECO:0007669"/>
    <property type="project" value="UniProtKB-KW"/>
</dbReference>
<organism evidence="6 7">
    <name type="scientific">Zopfia rhizophila CBS 207.26</name>
    <dbReference type="NCBI Taxonomy" id="1314779"/>
    <lineage>
        <taxon>Eukaryota</taxon>
        <taxon>Fungi</taxon>
        <taxon>Dikarya</taxon>
        <taxon>Ascomycota</taxon>
        <taxon>Pezizomycotina</taxon>
        <taxon>Dothideomycetes</taxon>
        <taxon>Dothideomycetes incertae sedis</taxon>
        <taxon>Zopfiaceae</taxon>
        <taxon>Zopfia</taxon>
    </lineage>
</organism>
<keyword evidence="2" id="KW-0479">Metal-binding</keyword>